<protein>
    <submittedName>
        <fullName evidence="4">Acyltransferase family protein</fullName>
    </submittedName>
</protein>
<keyword evidence="4" id="KW-0808">Transferase</keyword>
<keyword evidence="2" id="KW-0812">Transmembrane</keyword>
<dbReference type="KEGG" id="uli:ETAA1_45790"/>
<feature type="compositionally biased region" description="Low complexity" evidence="1">
    <location>
        <begin position="399"/>
        <end position="423"/>
    </location>
</feature>
<name>A0A517XYL1_9BACT</name>
<feature type="transmembrane region" description="Helical" evidence="2">
    <location>
        <begin position="12"/>
        <end position="31"/>
    </location>
</feature>
<dbReference type="InterPro" id="IPR002656">
    <property type="entry name" value="Acyl_transf_3_dom"/>
</dbReference>
<proteinExistence type="predicted"/>
<sequence length="423" mass="44951">MTARYRTLDAWRGLACLMVVVSHATVFASHVPGVADNGIWGRLVGACGWMVVGVPLFFVISGYCIAATADATIQRGGSVGGYFARRFRRIFPPYLMAVALVAAFALVVERGVSPGLVGADFGPIAPVPDPATLSPLQWLTNLTLTESWRPLIDPSRPNRYQVGPAWTLCYEEQFYAVTGVVLLLARRWFFAGCLAVTAVVVGGVLTRWNGVDLTGTFLDGRWLMFAAGVGVYWAVTRGGRRRNALMVAALVAGLAYSLREPARFLDTRFYDPVAEPREQAPAFAFALLLLALKRWDGGIAASGVGKRLGAVGAYSYSLYLVHYPICITVGHLGLRAGGSDPRAVLFGVVPVCVVLSLVVAKWFHARVESKWLPDAKSPGTAVPGLSVSPTSDLSSCRTRPSACAGAPGAAARCSSASGSPGSR</sequence>
<dbReference type="GO" id="GO:0016020">
    <property type="term" value="C:membrane"/>
    <property type="evidence" value="ECO:0007669"/>
    <property type="project" value="TreeGrafter"/>
</dbReference>
<dbReference type="GO" id="GO:0000271">
    <property type="term" value="P:polysaccharide biosynthetic process"/>
    <property type="evidence" value="ECO:0007669"/>
    <property type="project" value="TreeGrafter"/>
</dbReference>
<feature type="transmembrane region" description="Helical" evidence="2">
    <location>
        <begin position="90"/>
        <end position="108"/>
    </location>
</feature>
<evidence type="ECO:0000313" key="5">
    <source>
        <dbReference type="Proteomes" id="UP000319576"/>
    </source>
</evidence>
<dbReference type="AlphaFoldDB" id="A0A517XYL1"/>
<gene>
    <name evidence="4" type="ORF">ETAA1_45790</name>
</gene>
<feature type="transmembrane region" description="Helical" evidence="2">
    <location>
        <begin position="343"/>
        <end position="363"/>
    </location>
</feature>
<evidence type="ECO:0000256" key="1">
    <source>
        <dbReference type="SAM" id="MobiDB-lite"/>
    </source>
</evidence>
<dbReference type="InterPro" id="IPR050879">
    <property type="entry name" value="Acyltransferase_3"/>
</dbReference>
<feature type="transmembrane region" description="Helical" evidence="2">
    <location>
        <begin position="43"/>
        <end position="69"/>
    </location>
</feature>
<evidence type="ECO:0000313" key="4">
    <source>
        <dbReference type="EMBL" id="QDU22596.1"/>
    </source>
</evidence>
<dbReference type="Pfam" id="PF01757">
    <property type="entry name" value="Acyl_transf_3"/>
    <property type="match status" value="1"/>
</dbReference>
<dbReference type="PANTHER" id="PTHR23028">
    <property type="entry name" value="ACETYLTRANSFERASE"/>
    <property type="match status" value="1"/>
</dbReference>
<accession>A0A517XYL1</accession>
<reference evidence="4 5" key="1">
    <citation type="submission" date="2019-02" db="EMBL/GenBank/DDBJ databases">
        <title>Deep-cultivation of Planctomycetes and their phenomic and genomic characterization uncovers novel biology.</title>
        <authorList>
            <person name="Wiegand S."/>
            <person name="Jogler M."/>
            <person name="Boedeker C."/>
            <person name="Pinto D."/>
            <person name="Vollmers J."/>
            <person name="Rivas-Marin E."/>
            <person name="Kohn T."/>
            <person name="Peeters S.H."/>
            <person name="Heuer A."/>
            <person name="Rast P."/>
            <person name="Oberbeckmann S."/>
            <person name="Bunk B."/>
            <person name="Jeske O."/>
            <person name="Meyerdierks A."/>
            <person name="Storesund J.E."/>
            <person name="Kallscheuer N."/>
            <person name="Luecker S."/>
            <person name="Lage O.M."/>
            <person name="Pohl T."/>
            <person name="Merkel B.J."/>
            <person name="Hornburger P."/>
            <person name="Mueller R.-W."/>
            <person name="Bruemmer F."/>
            <person name="Labrenz M."/>
            <person name="Spormann A.M."/>
            <person name="Op den Camp H."/>
            <person name="Overmann J."/>
            <person name="Amann R."/>
            <person name="Jetten M.S.M."/>
            <person name="Mascher T."/>
            <person name="Medema M.H."/>
            <person name="Devos D.P."/>
            <person name="Kaster A.-K."/>
            <person name="Ovreas L."/>
            <person name="Rohde M."/>
            <person name="Galperin M.Y."/>
            <person name="Jogler C."/>
        </authorList>
    </citation>
    <scope>NUCLEOTIDE SEQUENCE [LARGE SCALE GENOMIC DNA]</scope>
    <source>
        <strain evidence="4 5">ETA_A1</strain>
    </source>
</reference>
<dbReference type="RefSeq" id="WP_202920338.1">
    <property type="nucleotide sequence ID" value="NZ_CP036273.1"/>
</dbReference>
<dbReference type="GO" id="GO:0016747">
    <property type="term" value="F:acyltransferase activity, transferring groups other than amino-acyl groups"/>
    <property type="evidence" value="ECO:0007669"/>
    <property type="project" value="InterPro"/>
</dbReference>
<organism evidence="4 5">
    <name type="scientific">Urbifossiella limnaea</name>
    <dbReference type="NCBI Taxonomy" id="2528023"/>
    <lineage>
        <taxon>Bacteria</taxon>
        <taxon>Pseudomonadati</taxon>
        <taxon>Planctomycetota</taxon>
        <taxon>Planctomycetia</taxon>
        <taxon>Gemmatales</taxon>
        <taxon>Gemmataceae</taxon>
        <taxon>Urbifossiella</taxon>
    </lineage>
</organism>
<feature type="transmembrane region" description="Helical" evidence="2">
    <location>
        <begin position="220"/>
        <end position="236"/>
    </location>
</feature>
<keyword evidence="2" id="KW-1133">Transmembrane helix</keyword>
<feature type="transmembrane region" description="Helical" evidence="2">
    <location>
        <begin position="165"/>
        <end position="184"/>
    </location>
</feature>
<feature type="domain" description="Acyltransferase 3" evidence="3">
    <location>
        <begin position="8"/>
        <end position="360"/>
    </location>
</feature>
<evidence type="ECO:0000256" key="2">
    <source>
        <dbReference type="SAM" id="Phobius"/>
    </source>
</evidence>
<evidence type="ECO:0000259" key="3">
    <source>
        <dbReference type="Pfam" id="PF01757"/>
    </source>
</evidence>
<dbReference type="PANTHER" id="PTHR23028:SF131">
    <property type="entry name" value="BLR2367 PROTEIN"/>
    <property type="match status" value="1"/>
</dbReference>
<feature type="compositionally biased region" description="Polar residues" evidence="1">
    <location>
        <begin position="387"/>
        <end position="398"/>
    </location>
</feature>
<feature type="region of interest" description="Disordered" evidence="1">
    <location>
        <begin position="376"/>
        <end position="423"/>
    </location>
</feature>
<keyword evidence="5" id="KW-1185">Reference proteome</keyword>
<feature type="transmembrane region" description="Helical" evidence="2">
    <location>
        <begin position="316"/>
        <end position="337"/>
    </location>
</feature>
<feature type="transmembrane region" description="Helical" evidence="2">
    <location>
        <begin position="189"/>
        <end position="208"/>
    </location>
</feature>
<keyword evidence="2" id="KW-0472">Membrane</keyword>
<dbReference type="Proteomes" id="UP000319576">
    <property type="component" value="Chromosome"/>
</dbReference>
<keyword evidence="4" id="KW-0012">Acyltransferase</keyword>
<dbReference type="EMBL" id="CP036273">
    <property type="protein sequence ID" value="QDU22596.1"/>
    <property type="molecule type" value="Genomic_DNA"/>
</dbReference>